<accession>A0A2N1N8J2</accession>
<reference evidence="1 2" key="2">
    <citation type="submission" date="2017-10" db="EMBL/GenBank/DDBJ databases">
        <title>Extensive intraspecific genome diversity in a model arbuscular mycorrhizal fungus.</title>
        <authorList>
            <person name="Chen E.C.H."/>
            <person name="Morin E."/>
            <person name="Baudet D."/>
            <person name="Noel J."/>
            <person name="Ndikumana S."/>
            <person name="Charron P."/>
            <person name="St-Onge C."/>
            <person name="Giorgi J."/>
            <person name="Grigoriev I.V."/>
            <person name="Roux C."/>
            <person name="Martin F.M."/>
            <person name="Corradi N."/>
        </authorList>
    </citation>
    <scope>NUCLEOTIDE SEQUENCE [LARGE SCALE GENOMIC DNA]</scope>
    <source>
        <strain evidence="1 2">C2</strain>
    </source>
</reference>
<dbReference type="VEuPathDB" id="FungiDB:FUN_019786"/>
<dbReference type="AlphaFoldDB" id="A0A2N1N8J2"/>
<reference evidence="1 2" key="1">
    <citation type="submission" date="2016-04" db="EMBL/GenBank/DDBJ databases">
        <title>Genome analyses suggest a sexual origin of heterokaryosis in a supposedly ancient asexual fungus.</title>
        <authorList>
            <person name="Ropars J."/>
            <person name="Sedzielewska K."/>
            <person name="Noel J."/>
            <person name="Charron P."/>
            <person name="Farinelli L."/>
            <person name="Marton T."/>
            <person name="Kruger M."/>
            <person name="Pelin A."/>
            <person name="Brachmann A."/>
            <person name="Corradi N."/>
        </authorList>
    </citation>
    <scope>NUCLEOTIDE SEQUENCE [LARGE SCALE GENOMIC DNA]</scope>
    <source>
        <strain evidence="1 2">C2</strain>
    </source>
</reference>
<dbReference type="Proteomes" id="UP000233469">
    <property type="component" value="Unassembled WGS sequence"/>
</dbReference>
<evidence type="ECO:0000313" key="1">
    <source>
        <dbReference type="EMBL" id="PKK70140.1"/>
    </source>
</evidence>
<name>A0A2N1N8J2_9GLOM</name>
<proteinExistence type="predicted"/>
<comment type="caution">
    <text evidence="1">The sequence shown here is derived from an EMBL/GenBank/DDBJ whole genome shotgun (WGS) entry which is preliminary data.</text>
</comment>
<gene>
    <name evidence="1" type="ORF">RhiirC2_747133</name>
</gene>
<evidence type="ECO:0000313" key="2">
    <source>
        <dbReference type="Proteomes" id="UP000233469"/>
    </source>
</evidence>
<sequence length="63" mass="7493">MTRVIPFFRVDVSTTRMRNIKEALRKLFDELETRAATTLIDISYEATKSIYSYTYLLTRLKIK</sequence>
<protein>
    <submittedName>
        <fullName evidence="1">Uncharacterized protein</fullName>
    </submittedName>
</protein>
<organism evidence="1 2">
    <name type="scientific">Rhizophagus irregularis</name>
    <dbReference type="NCBI Taxonomy" id="588596"/>
    <lineage>
        <taxon>Eukaryota</taxon>
        <taxon>Fungi</taxon>
        <taxon>Fungi incertae sedis</taxon>
        <taxon>Mucoromycota</taxon>
        <taxon>Glomeromycotina</taxon>
        <taxon>Glomeromycetes</taxon>
        <taxon>Glomerales</taxon>
        <taxon>Glomeraceae</taxon>
        <taxon>Rhizophagus</taxon>
    </lineage>
</organism>
<dbReference type="EMBL" id="LLXL01000651">
    <property type="protein sequence ID" value="PKK70140.1"/>
    <property type="molecule type" value="Genomic_DNA"/>
</dbReference>